<proteinExistence type="predicted"/>
<feature type="non-terminal residue" evidence="1">
    <location>
        <position position="67"/>
    </location>
</feature>
<keyword evidence="2" id="KW-1185">Reference proteome</keyword>
<name>A0A1S8WNX7_OPIVI</name>
<gene>
    <name evidence="1" type="ORF">X801_07992</name>
</gene>
<protein>
    <submittedName>
        <fullName evidence="1">Uncharacterized protein</fullName>
    </submittedName>
</protein>
<dbReference type="Proteomes" id="UP000243686">
    <property type="component" value="Unassembled WGS sequence"/>
</dbReference>
<accession>A0A1S8WNX7</accession>
<evidence type="ECO:0000313" key="1">
    <source>
        <dbReference type="EMBL" id="OON16198.1"/>
    </source>
</evidence>
<organism evidence="1 2">
    <name type="scientific">Opisthorchis viverrini</name>
    <name type="common">Southeast Asian liver fluke</name>
    <dbReference type="NCBI Taxonomy" id="6198"/>
    <lineage>
        <taxon>Eukaryota</taxon>
        <taxon>Metazoa</taxon>
        <taxon>Spiralia</taxon>
        <taxon>Lophotrochozoa</taxon>
        <taxon>Platyhelminthes</taxon>
        <taxon>Trematoda</taxon>
        <taxon>Digenea</taxon>
        <taxon>Opisthorchiida</taxon>
        <taxon>Opisthorchiata</taxon>
        <taxon>Opisthorchiidae</taxon>
        <taxon>Opisthorchis</taxon>
    </lineage>
</organism>
<reference evidence="1 2" key="1">
    <citation type="submission" date="2015-03" db="EMBL/GenBank/DDBJ databases">
        <title>Draft genome of the nematode, Opisthorchis viverrini.</title>
        <authorList>
            <person name="Mitreva M."/>
        </authorList>
    </citation>
    <scope>NUCLEOTIDE SEQUENCE [LARGE SCALE GENOMIC DNA]</scope>
    <source>
        <strain evidence="1">Khon Kaen</strain>
    </source>
</reference>
<dbReference type="EMBL" id="KV898374">
    <property type="protein sequence ID" value="OON16198.1"/>
    <property type="molecule type" value="Genomic_DNA"/>
</dbReference>
<sequence length="67" mass="7696">MDNCETLDFYLTIRCDVERHAILQHSTINPNFAGSTHHPGTWKHEQIGQTQKCEPNKMLDQCPSCPK</sequence>
<dbReference type="AlphaFoldDB" id="A0A1S8WNX7"/>
<evidence type="ECO:0000313" key="2">
    <source>
        <dbReference type="Proteomes" id="UP000243686"/>
    </source>
</evidence>